<feature type="domain" description="Transposable element Tc3 transposase-like DNA-binding HTH" evidence="1">
    <location>
        <begin position="67"/>
        <end position="101"/>
    </location>
</feature>
<dbReference type="Proteomes" id="UP000095283">
    <property type="component" value="Unplaced"/>
</dbReference>
<reference evidence="3" key="1">
    <citation type="submission" date="2016-11" db="UniProtKB">
        <authorList>
            <consortium name="WormBaseParasite"/>
        </authorList>
    </citation>
    <scope>IDENTIFICATION</scope>
</reference>
<keyword evidence="2" id="KW-1185">Reference proteome</keyword>
<name>A0A1I7WLF9_HETBA</name>
<dbReference type="WBParaSite" id="Hba_05975">
    <property type="protein sequence ID" value="Hba_05975"/>
    <property type="gene ID" value="Hba_05975"/>
</dbReference>
<dbReference type="Gene3D" id="1.10.10.60">
    <property type="entry name" value="Homeodomain-like"/>
    <property type="match status" value="1"/>
</dbReference>
<dbReference type="AlphaFoldDB" id="A0A1I7WLF9"/>
<protein>
    <submittedName>
        <fullName evidence="3">HTH_Tnp_Tc3_2 domain-containing protein</fullName>
    </submittedName>
</protein>
<dbReference type="Pfam" id="PF21517">
    <property type="entry name" value="HTH_Tnp_Tc3_2_like"/>
    <property type="match status" value="1"/>
</dbReference>
<dbReference type="Gene3D" id="1.10.10.10">
    <property type="entry name" value="Winged helix-like DNA-binding domain superfamily/Winged helix DNA-binding domain"/>
    <property type="match status" value="1"/>
</dbReference>
<organism evidence="2 3">
    <name type="scientific">Heterorhabditis bacteriophora</name>
    <name type="common">Entomopathogenic nematode worm</name>
    <dbReference type="NCBI Taxonomy" id="37862"/>
    <lineage>
        <taxon>Eukaryota</taxon>
        <taxon>Metazoa</taxon>
        <taxon>Ecdysozoa</taxon>
        <taxon>Nematoda</taxon>
        <taxon>Chromadorea</taxon>
        <taxon>Rhabditida</taxon>
        <taxon>Rhabditina</taxon>
        <taxon>Rhabditomorpha</taxon>
        <taxon>Strongyloidea</taxon>
        <taxon>Heterorhabditidae</taxon>
        <taxon>Heterorhabditis</taxon>
    </lineage>
</organism>
<proteinExistence type="predicted"/>
<dbReference type="InterPro" id="IPR036388">
    <property type="entry name" value="WH-like_DNA-bd_sf"/>
</dbReference>
<evidence type="ECO:0000313" key="3">
    <source>
        <dbReference type="WBParaSite" id="Hba_05975"/>
    </source>
</evidence>
<sequence length="158" mass="18286">MSRASTLSLYERGQIKVPSTTAYTVKRSADVVKRSRKPIMNFLCHQEEYGTKKSSGRPSKLNDCEKKEILRTASNNTISINEIRRICCNDASKTTMWRMLDKFCWTNEHNVLMVRDICAYIPINTVAYRRAVGDVGLKRGIIVHRRRSKKEQYYSPCC</sequence>
<evidence type="ECO:0000259" key="1">
    <source>
        <dbReference type="Pfam" id="PF21517"/>
    </source>
</evidence>
<dbReference type="InterPro" id="IPR048703">
    <property type="entry name" value="Tnp_Tc3-like_HTH"/>
</dbReference>
<accession>A0A1I7WLF9</accession>
<evidence type="ECO:0000313" key="2">
    <source>
        <dbReference type="Proteomes" id="UP000095283"/>
    </source>
</evidence>